<evidence type="ECO:0000256" key="5">
    <source>
        <dbReference type="ARBA" id="ARBA00022777"/>
    </source>
</evidence>
<dbReference type="Gene3D" id="3.30.200.20">
    <property type="entry name" value="Phosphorylase Kinase, domain 1"/>
    <property type="match status" value="1"/>
</dbReference>
<evidence type="ECO:0000256" key="2">
    <source>
        <dbReference type="ARBA" id="ARBA00022679"/>
    </source>
</evidence>
<feature type="compositionally biased region" description="Basic and acidic residues" evidence="9">
    <location>
        <begin position="82"/>
        <end position="93"/>
    </location>
</feature>
<dbReference type="CDD" id="cd13118">
    <property type="entry name" value="POLO_box_1"/>
    <property type="match status" value="1"/>
</dbReference>
<evidence type="ECO:0000313" key="13">
    <source>
        <dbReference type="Proteomes" id="UP001295423"/>
    </source>
</evidence>
<keyword evidence="13" id="KW-1185">Reference proteome</keyword>
<evidence type="ECO:0000259" key="10">
    <source>
        <dbReference type="PROSITE" id="PS50011"/>
    </source>
</evidence>
<evidence type="ECO:0000256" key="8">
    <source>
        <dbReference type="RuleBase" id="RU361162"/>
    </source>
</evidence>
<keyword evidence="3" id="KW-0677">Repeat</keyword>
<dbReference type="Pfam" id="PF00069">
    <property type="entry name" value="Pkinase"/>
    <property type="match status" value="1"/>
</dbReference>
<dbReference type="InterPro" id="IPR033701">
    <property type="entry name" value="POLO_box_1"/>
</dbReference>
<dbReference type="InterPro" id="IPR011009">
    <property type="entry name" value="Kinase-like_dom_sf"/>
</dbReference>
<dbReference type="FunFam" id="3.30.1120.30:FF:000013">
    <property type="entry name" value="Serine/threonine-protein kinase PLK"/>
    <property type="match status" value="1"/>
</dbReference>
<evidence type="ECO:0000256" key="1">
    <source>
        <dbReference type="ARBA" id="ARBA00022527"/>
    </source>
</evidence>
<dbReference type="GO" id="GO:0004674">
    <property type="term" value="F:protein serine/threonine kinase activity"/>
    <property type="evidence" value="ECO:0007669"/>
    <property type="project" value="UniProtKB-KW"/>
</dbReference>
<dbReference type="PANTHER" id="PTHR24345:SF0">
    <property type="entry name" value="CELL CYCLE SERINE_THREONINE-PROTEIN KINASE CDC5_MSD2"/>
    <property type="match status" value="1"/>
</dbReference>
<comment type="catalytic activity">
    <reaction evidence="8">
        <text>L-threonyl-[protein] + ATP = O-phospho-L-threonyl-[protein] + ADP + H(+)</text>
        <dbReference type="Rhea" id="RHEA:46608"/>
        <dbReference type="Rhea" id="RHEA-COMP:11060"/>
        <dbReference type="Rhea" id="RHEA-COMP:11605"/>
        <dbReference type="ChEBI" id="CHEBI:15378"/>
        <dbReference type="ChEBI" id="CHEBI:30013"/>
        <dbReference type="ChEBI" id="CHEBI:30616"/>
        <dbReference type="ChEBI" id="CHEBI:61977"/>
        <dbReference type="ChEBI" id="CHEBI:456216"/>
        <dbReference type="EC" id="2.7.11.21"/>
    </reaction>
</comment>
<dbReference type="PROSITE" id="PS50078">
    <property type="entry name" value="POLO_BOX"/>
    <property type="match status" value="2"/>
</dbReference>
<evidence type="ECO:0000256" key="7">
    <source>
        <dbReference type="PROSITE-ProRule" id="PRU10141"/>
    </source>
</evidence>
<evidence type="ECO:0000256" key="3">
    <source>
        <dbReference type="ARBA" id="ARBA00022737"/>
    </source>
</evidence>
<dbReference type="SMART" id="SM00220">
    <property type="entry name" value="S_TKc"/>
    <property type="match status" value="1"/>
</dbReference>
<dbReference type="Pfam" id="PF00659">
    <property type="entry name" value="POLO_box"/>
    <property type="match status" value="2"/>
</dbReference>
<comment type="similarity">
    <text evidence="8">Belongs to the protein kinase superfamily. Ser/Thr protein kinase family. CDC5/Polo subfamily.</text>
</comment>
<dbReference type="PANTHER" id="PTHR24345">
    <property type="entry name" value="SERINE/THREONINE-PROTEIN KINASE PLK"/>
    <property type="match status" value="1"/>
</dbReference>
<dbReference type="PROSITE" id="PS50011">
    <property type="entry name" value="PROTEIN_KINASE_DOM"/>
    <property type="match status" value="1"/>
</dbReference>
<dbReference type="GO" id="GO:0005634">
    <property type="term" value="C:nucleus"/>
    <property type="evidence" value="ECO:0007669"/>
    <property type="project" value="TreeGrafter"/>
</dbReference>
<keyword evidence="1 8" id="KW-0723">Serine/threonine-protein kinase</keyword>
<dbReference type="Gene3D" id="3.30.1120.30">
    <property type="entry name" value="POLO box domain"/>
    <property type="match status" value="2"/>
</dbReference>
<proteinExistence type="inferred from homology"/>
<dbReference type="PROSITE" id="PS00107">
    <property type="entry name" value="PROTEIN_KINASE_ATP"/>
    <property type="match status" value="1"/>
</dbReference>
<organism evidence="12 13">
    <name type="scientific">Cylindrotheca closterium</name>
    <dbReference type="NCBI Taxonomy" id="2856"/>
    <lineage>
        <taxon>Eukaryota</taxon>
        <taxon>Sar</taxon>
        <taxon>Stramenopiles</taxon>
        <taxon>Ochrophyta</taxon>
        <taxon>Bacillariophyta</taxon>
        <taxon>Bacillariophyceae</taxon>
        <taxon>Bacillariophycidae</taxon>
        <taxon>Bacillariales</taxon>
        <taxon>Bacillariaceae</taxon>
        <taxon>Cylindrotheca</taxon>
    </lineage>
</organism>
<dbReference type="InterPro" id="IPR008271">
    <property type="entry name" value="Ser/Thr_kinase_AS"/>
</dbReference>
<dbReference type="SUPFAM" id="SSF56112">
    <property type="entry name" value="Protein kinase-like (PK-like)"/>
    <property type="match status" value="1"/>
</dbReference>
<dbReference type="PROSITE" id="PS00108">
    <property type="entry name" value="PROTEIN_KINASE_ST"/>
    <property type="match status" value="1"/>
</dbReference>
<feature type="compositionally biased region" description="Polar residues" evidence="9">
    <location>
        <begin position="99"/>
        <end position="110"/>
    </location>
</feature>
<evidence type="ECO:0000259" key="11">
    <source>
        <dbReference type="PROSITE" id="PS50078"/>
    </source>
</evidence>
<dbReference type="InterPro" id="IPR033695">
    <property type="entry name" value="POLO_box_2"/>
</dbReference>
<dbReference type="Gene3D" id="1.10.510.10">
    <property type="entry name" value="Transferase(Phosphotransferase) domain 1"/>
    <property type="match status" value="1"/>
</dbReference>
<dbReference type="Proteomes" id="UP001295423">
    <property type="component" value="Unassembled WGS sequence"/>
</dbReference>
<feature type="region of interest" description="Disordered" evidence="9">
    <location>
        <begin position="1"/>
        <end position="137"/>
    </location>
</feature>
<reference evidence="12" key="1">
    <citation type="submission" date="2023-08" db="EMBL/GenBank/DDBJ databases">
        <authorList>
            <person name="Audoor S."/>
            <person name="Bilcke G."/>
        </authorList>
    </citation>
    <scope>NUCLEOTIDE SEQUENCE</scope>
</reference>
<keyword evidence="2 8" id="KW-0808">Transferase</keyword>
<sequence>MTVDIHLLPNVGRATAGLPPTKKTSSSAGRLPFQARNMNTMRSSANSSSVEVTKPGLSTLESSGNDMNKKLTSSASYLQTRRGSENSEVREGAADPPSTGDQQRVPSSSVPKAGMYKRTSSSSSSEKGGEDGIIIEEKRKKASGDGFTVHRYMRGKLLGKGGFAKVYLCTAMDTNKMYAIKIVPKANLVKARARQKLQAEIKIHRTLKHEHVCEYKHFFEDRQNCYILLELCHNQSMNELIKRRKRLTEPEAAFFMRQLVEAMLYLHHEQLVIHRDLKLGNLFLDRNMNIKVGDLGLATRLENAEDKRKTICGTPNYIAPEVIQGDKATRGHSFEVDIWSMGVILYTVMVGKPPYESKDVKSTYQRILNNEYSFPSKVTMSENAKGLISSMLQSKPADRPSLNEISMHPFFTNSFIPGSLPQSVTHVAPKWDSATMVQNSSNGLKKTIQPLVSSTRGPLGYRDVNVDPVNSDPLKAAKSHMPSIEVVKNVVSAVMGVGSTKNSEKQSAFNVFDETEGNRDEEIVSRTAAMSIRTEPNEVAQRPTPVPSPTSDDAYVLHNMIDRIESVLETTSKRSYADVDVNSISLRAMSTGGPDKWVSRYVDYTSKYGLGFLLSDGSSGVYFNDSTKAISEPEGDCFQYVERSKVSVETSRRGEPVVASHRLAKYPDILQKKVTLLKHFRNYLIEQQKKADEFESNTPSLPVNSDKRDMVYLKKWVRTKHAIFFRLSDNTVQIVFYDHTEILLTPDERHITYADKQRQRKTYYLTDELVGTNSEINKRLKYTKEILLQLVTGRSPR</sequence>
<evidence type="ECO:0000256" key="6">
    <source>
        <dbReference type="ARBA" id="ARBA00022840"/>
    </source>
</evidence>
<name>A0AAD2JIA8_9STRA</name>
<feature type="compositionally biased region" description="Polar residues" evidence="9">
    <location>
        <begin position="59"/>
        <end position="81"/>
    </location>
</feature>
<dbReference type="CDD" id="cd14099">
    <property type="entry name" value="STKc_PLK"/>
    <property type="match status" value="1"/>
</dbReference>
<dbReference type="InterPro" id="IPR036947">
    <property type="entry name" value="POLO_box_dom_sf"/>
</dbReference>
<feature type="domain" description="Protein kinase" evidence="10">
    <location>
        <begin position="152"/>
        <end position="411"/>
    </location>
</feature>
<feature type="compositionally biased region" description="Basic and acidic residues" evidence="9">
    <location>
        <begin position="127"/>
        <end position="137"/>
    </location>
</feature>
<gene>
    <name evidence="12" type="ORF">CYCCA115_LOCUS14215</name>
</gene>
<feature type="compositionally biased region" description="Polar residues" evidence="9">
    <location>
        <begin position="36"/>
        <end position="51"/>
    </location>
</feature>
<comment type="caution">
    <text evidence="12">The sequence shown here is derived from an EMBL/GenBank/DDBJ whole genome shotgun (WGS) entry which is preliminary data.</text>
</comment>
<dbReference type="CDD" id="cd13117">
    <property type="entry name" value="POLO_box_2"/>
    <property type="match status" value="1"/>
</dbReference>
<keyword evidence="4 7" id="KW-0547">Nucleotide-binding</keyword>
<keyword evidence="6 7" id="KW-0067">ATP-binding</keyword>
<dbReference type="EMBL" id="CAKOGP040001836">
    <property type="protein sequence ID" value="CAJ1953615.1"/>
    <property type="molecule type" value="Genomic_DNA"/>
</dbReference>
<dbReference type="EC" id="2.7.11.21" evidence="8"/>
<keyword evidence="5 8" id="KW-0418">Kinase</keyword>
<dbReference type="FunFam" id="3.30.200.20:FF:000091">
    <property type="entry name" value="Serine/threonine-protein kinase PLK"/>
    <property type="match status" value="1"/>
</dbReference>
<dbReference type="InterPro" id="IPR000959">
    <property type="entry name" value="POLO_box_dom"/>
</dbReference>
<feature type="domain" description="POLO box" evidence="11">
    <location>
        <begin position="712"/>
        <end position="792"/>
    </location>
</feature>
<dbReference type="GO" id="GO:0005524">
    <property type="term" value="F:ATP binding"/>
    <property type="evidence" value="ECO:0007669"/>
    <property type="project" value="UniProtKB-UniRule"/>
</dbReference>
<evidence type="ECO:0000256" key="9">
    <source>
        <dbReference type="SAM" id="MobiDB-lite"/>
    </source>
</evidence>
<dbReference type="AlphaFoldDB" id="A0AAD2JIA8"/>
<dbReference type="FunFam" id="1.10.510.10:FF:000571">
    <property type="entry name" value="Maternal embryonic leucine zipper kinase"/>
    <property type="match status" value="1"/>
</dbReference>
<feature type="binding site" evidence="7">
    <location>
        <position position="181"/>
    </location>
    <ligand>
        <name>ATP</name>
        <dbReference type="ChEBI" id="CHEBI:30616"/>
    </ligand>
</feature>
<evidence type="ECO:0000256" key="4">
    <source>
        <dbReference type="ARBA" id="ARBA00022741"/>
    </source>
</evidence>
<dbReference type="InterPro" id="IPR017441">
    <property type="entry name" value="Protein_kinase_ATP_BS"/>
</dbReference>
<feature type="domain" description="POLO box" evidence="11">
    <location>
        <begin position="597"/>
        <end position="686"/>
    </location>
</feature>
<dbReference type="InterPro" id="IPR000719">
    <property type="entry name" value="Prot_kinase_dom"/>
</dbReference>
<protein>
    <recommendedName>
        <fullName evidence="8">Serine/threonine-protein kinase PLK</fullName>
        <ecNumber evidence="8">2.7.11.21</ecNumber>
    </recommendedName>
    <alternativeName>
        <fullName evidence="8">Polo-like kinase</fullName>
    </alternativeName>
</protein>
<dbReference type="SUPFAM" id="SSF82615">
    <property type="entry name" value="Polo-box domain"/>
    <property type="match status" value="2"/>
</dbReference>
<accession>A0AAD2JIA8</accession>
<evidence type="ECO:0000313" key="12">
    <source>
        <dbReference type="EMBL" id="CAJ1953615.1"/>
    </source>
</evidence>